<gene>
    <name evidence="2" type="ORF">TCEL_01585</name>
</gene>
<protein>
    <recommendedName>
        <fullName evidence="1">CobQ/CobB/MinD/ParA nucleotide binding domain-containing protein</fullName>
    </recommendedName>
</protein>
<sequence length="226" mass="26018">MESRIRIFTGHFGSGKTEISINYAIKLRDEGKKVCIADLDIVNPYFCTRDEKEYLESLGIRVIATPKEMANAELGTIPLETLAVFNDKSYDVVLDVGGDDQGAVALGQYNRYFKMEDYDMYFVINTTRPFTKDVEGILEYIRDIEAASRLKVKYLVNNSNLSYETTIDDILNGQKIVEEVSRITNIPIKFTAVREDLVEEVKDKIQNEIFPIKIFMLPPWRKYLDE</sequence>
<accession>R7RQP1</accession>
<dbReference type="eggNOG" id="COG1192">
    <property type="taxonomic scope" value="Bacteria"/>
</dbReference>
<dbReference type="RefSeq" id="WP_018661040.1">
    <property type="nucleotide sequence ID" value="NZ_HF952018.1"/>
</dbReference>
<dbReference type="EMBL" id="CAVN010000089">
    <property type="protein sequence ID" value="CDF57671.1"/>
    <property type="molecule type" value="Genomic_DNA"/>
</dbReference>
<comment type="caution">
    <text evidence="2">The sequence shown here is derived from an EMBL/GenBank/DDBJ whole genome shotgun (WGS) entry which is preliminary data.</text>
</comment>
<proteinExistence type="predicted"/>
<reference evidence="2" key="1">
    <citation type="submission" date="2013-03" db="EMBL/GenBank/DDBJ databases">
        <title>Draft genome sequence of the hydrogen-ethanol-producing anaerobic alkalithermophilic Caloramator celere.</title>
        <authorList>
            <person name="Ciranna A."/>
            <person name="Larjo A."/>
            <person name="Kivisto A."/>
            <person name="Santala V."/>
            <person name="Roos C."/>
            <person name="Karp M."/>
        </authorList>
    </citation>
    <scope>NUCLEOTIDE SEQUENCE [LARGE SCALE GENOMIC DNA]</scope>
    <source>
        <strain evidence="2">DSM 8682</strain>
    </source>
</reference>
<dbReference type="Gene3D" id="3.40.50.300">
    <property type="entry name" value="P-loop containing nucleotide triphosphate hydrolases"/>
    <property type="match status" value="1"/>
</dbReference>
<dbReference type="Pfam" id="PF01656">
    <property type="entry name" value="CbiA"/>
    <property type="match status" value="1"/>
</dbReference>
<evidence type="ECO:0000313" key="3">
    <source>
        <dbReference type="Proteomes" id="UP000014923"/>
    </source>
</evidence>
<evidence type="ECO:0000259" key="1">
    <source>
        <dbReference type="Pfam" id="PF01656"/>
    </source>
</evidence>
<dbReference type="SUPFAM" id="SSF52540">
    <property type="entry name" value="P-loop containing nucleoside triphosphate hydrolases"/>
    <property type="match status" value="1"/>
</dbReference>
<dbReference type="InterPro" id="IPR027417">
    <property type="entry name" value="P-loop_NTPase"/>
</dbReference>
<organism evidence="2 3">
    <name type="scientific">Thermobrachium celere DSM 8682</name>
    <dbReference type="NCBI Taxonomy" id="941824"/>
    <lineage>
        <taxon>Bacteria</taxon>
        <taxon>Bacillati</taxon>
        <taxon>Bacillota</taxon>
        <taxon>Clostridia</taxon>
        <taxon>Eubacteriales</taxon>
        <taxon>Clostridiaceae</taxon>
        <taxon>Thermobrachium</taxon>
    </lineage>
</organism>
<dbReference type="Proteomes" id="UP000014923">
    <property type="component" value="Unassembled WGS sequence"/>
</dbReference>
<name>R7RQP1_9CLOT</name>
<keyword evidence="3" id="KW-1185">Reference proteome</keyword>
<dbReference type="AlphaFoldDB" id="R7RQP1"/>
<dbReference type="OrthoDB" id="9779501at2"/>
<evidence type="ECO:0000313" key="2">
    <source>
        <dbReference type="EMBL" id="CDF57671.1"/>
    </source>
</evidence>
<feature type="domain" description="CobQ/CobB/MinD/ParA nucleotide binding" evidence="1">
    <location>
        <begin position="13"/>
        <end position="180"/>
    </location>
</feature>
<dbReference type="HOGENOM" id="CLU_084710_0_0_9"/>
<dbReference type="InterPro" id="IPR002586">
    <property type="entry name" value="CobQ/CobB/MinD/ParA_Nub-bd_dom"/>
</dbReference>